<dbReference type="InterPro" id="IPR039535">
    <property type="entry name" value="ASST-like"/>
</dbReference>
<evidence type="ECO:0000313" key="9">
    <source>
        <dbReference type="Proteomes" id="UP000284375"/>
    </source>
</evidence>
<evidence type="ECO:0008006" key="10">
    <source>
        <dbReference type="Google" id="ProtNLM"/>
    </source>
</evidence>
<reference evidence="8 9" key="1">
    <citation type="submission" date="2015-09" db="EMBL/GenBank/DDBJ databases">
        <title>Host preference determinants of Valsa canker pathogens revealed by comparative genomics.</title>
        <authorList>
            <person name="Yin Z."/>
            <person name="Huang L."/>
        </authorList>
    </citation>
    <scope>NUCLEOTIDE SEQUENCE [LARGE SCALE GENOMIC DNA]</scope>
    <source>
        <strain evidence="8 9">YSFL</strain>
    </source>
</reference>
<gene>
    <name evidence="8" type="ORF">VSDG_05295</name>
</gene>
<evidence type="ECO:0000313" key="8">
    <source>
        <dbReference type="EMBL" id="ROV95577.1"/>
    </source>
</evidence>
<feature type="transmembrane region" description="Helical" evidence="7">
    <location>
        <begin position="191"/>
        <end position="211"/>
    </location>
</feature>
<evidence type="ECO:0000256" key="1">
    <source>
        <dbReference type="ARBA" id="ARBA00004141"/>
    </source>
</evidence>
<dbReference type="AlphaFoldDB" id="A0A423VX17"/>
<dbReference type="GO" id="GO:0016020">
    <property type="term" value="C:membrane"/>
    <property type="evidence" value="ECO:0007669"/>
    <property type="project" value="UniProtKB-SubCell"/>
</dbReference>
<dbReference type="InterPro" id="IPR011701">
    <property type="entry name" value="MFS"/>
</dbReference>
<evidence type="ECO:0000256" key="3">
    <source>
        <dbReference type="ARBA" id="ARBA00022692"/>
    </source>
</evidence>
<evidence type="ECO:0000256" key="5">
    <source>
        <dbReference type="ARBA" id="ARBA00023136"/>
    </source>
</evidence>
<dbReference type="OrthoDB" id="5427350at2759"/>
<dbReference type="STRING" id="252740.A0A423VX17"/>
<sequence length="964" mass="108998">MTFDSRDRWPNFFVHSIPGDEVSMVKSFSFELWADCPEELAGLQNETVCLVEGFVIGTCEKTKSTQVLVLRKHDELQGNVYKRLGTSEFEASEDSNGYRQFLKRTEDVQTNSLNAEEKTRDSFWRTVQRYVWDDPDKPAYEKKFLLKLDIFLLTYTCLGYFCKNLDQANLSNAYVSGMKEALHMGGNELTYMSNVFTAGYVVSQLPAVILVTKVRPSYIISTLEILWSVFTFCSSAVKTVPQLYAMRFLVGLCEGAFFPTIIYLISSWYTKSERGKRVTLFYSTTTISSMFSGYLQAGAYDGLNGKLGHAGWQWLFIICGVISLPVGVLGYFFNPDFPENTRAFYLTREEAAFARKRLVDDGYTPLGTSAWNKLKIFKIVASWQFWVLSFAYFFIQSSHPMQQPFYALYLKATGHSVYQVNVWPTGQSAVGLIWYTDAVWRTSEAPEFKPGFISAASFGVVLVFTALLMRFDTTSYEANSDTSPYQTFKSSPQVEPPELLIYVNTSSEITDGYVLIGVDGKPSSGRRSPMMYNMSPGDNLGTIVWAGADYNETFDVEIQTYKNEPVISFWQGTMLDGFGRGSYYILGQNYSELAHVQPVGFENAGDIHEFHITDDNTALITIYWIKNADLTDFNGSSDGYIYECSFQEINIETGELIFMWNASDHMSLNQTYNEIGSAGTEETPFDWFHINSIQKDAGGNYLVSSRCTWTVFKINGDSGDIMWRLNGKSSDFVVDTEADFHWQHHARWVDTSTRTELSLFANMGEDDDTYSRGVLMSIDEDAMTADLITLFHNTDDTWSKYEGNLQCLNCSDSDTNWFLGFGNQPYFSELTSDGTVVLDVQFAVNNIINSYRAFKYPLSGWVGKPLTNPNISWDTSDEMVYLSWNGATEIAKWQLYTADSINSTDWTMITSAAKVGFETVIDVSSNKKKLSTYLRGKALDSNGDELGYTDATDGQAFYTLIFCN</sequence>
<dbReference type="Pfam" id="PF07690">
    <property type="entry name" value="MFS_1"/>
    <property type="match status" value="1"/>
</dbReference>
<dbReference type="InterPro" id="IPR053143">
    <property type="entry name" value="Arylsulfate_ST"/>
</dbReference>
<dbReference type="EMBL" id="LJZO01000023">
    <property type="protein sequence ID" value="ROV95577.1"/>
    <property type="molecule type" value="Genomic_DNA"/>
</dbReference>
<feature type="transmembrane region" description="Helical" evidence="7">
    <location>
        <begin position="278"/>
        <end position="300"/>
    </location>
</feature>
<feature type="transmembrane region" description="Helical" evidence="7">
    <location>
        <begin position="243"/>
        <end position="266"/>
    </location>
</feature>
<accession>A0A423VX17</accession>
<dbReference type="Proteomes" id="UP000284375">
    <property type="component" value="Unassembled WGS sequence"/>
</dbReference>
<feature type="transmembrane region" description="Helical" evidence="7">
    <location>
        <begin position="376"/>
        <end position="395"/>
    </location>
</feature>
<proteinExistence type="inferred from homology"/>
<keyword evidence="9" id="KW-1185">Reference proteome</keyword>
<dbReference type="InterPro" id="IPR036259">
    <property type="entry name" value="MFS_trans_sf"/>
</dbReference>
<comment type="similarity">
    <text evidence="6">Belongs to the major facilitator superfamily. Allantoate permease family.</text>
</comment>
<name>A0A423VX17_CYTCH</name>
<evidence type="ECO:0000256" key="7">
    <source>
        <dbReference type="SAM" id="Phobius"/>
    </source>
</evidence>
<keyword evidence="3 7" id="KW-0812">Transmembrane</keyword>
<dbReference type="PANTHER" id="PTHR35340">
    <property type="entry name" value="PQQ ENZYME REPEAT PROTEIN-RELATED"/>
    <property type="match status" value="1"/>
</dbReference>
<evidence type="ECO:0000256" key="4">
    <source>
        <dbReference type="ARBA" id="ARBA00022989"/>
    </source>
</evidence>
<dbReference type="GO" id="GO:0022857">
    <property type="term" value="F:transmembrane transporter activity"/>
    <property type="evidence" value="ECO:0007669"/>
    <property type="project" value="InterPro"/>
</dbReference>
<feature type="transmembrane region" description="Helical" evidence="7">
    <location>
        <begin position="218"/>
        <end position="237"/>
    </location>
</feature>
<dbReference type="SUPFAM" id="SSF103473">
    <property type="entry name" value="MFS general substrate transporter"/>
    <property type="match status" value="1"/>
</dbReference>
<comment type="subcellular location">
    <subcellularLocation>
        <location evidence="1">Membrane</location>
        <topology evidence="1">Multi-pass membrane protein</topology>
    </subcellularLocation>
</comment>
<feature type="transmembrane region" description="Helical" evidence="7">
    <location>
        <begin position="312"/>
        <end position="333"/>
    </location>
</feature>
<dbReference type="PANTHER" id="PTHR35340:SF5">
    <property type="entry name" value="ASST-DOMAIN-CONTAINING PROTEIN"/>
    <property type="match status" value="1"/>
</dbReference>
<comment type="caution">
    <text evidence="8">The sequence shown here is derived from an EMBL/GenBank/DDBJ whole genome shotgun (WGS) entry which is preliminary data.</text>
</comment>
<keyword evidence="5 7" id="KW-0472">Membrane</keyword>
<keyword evidence="2" id="KW-0813">Transport</keyword>
<evidence type="ECO:0000256" key="2">
    <source>
        <dbReference type="ARBA" id="ARBA00022448"/>
    </source>
</evidence>
<keyword evidence="4 7" id="KW-1133">Transmembrane helix</keyword>
<evidence type="ECO:0000256" key="6">
    <source>
        <dbReference type="ARBA" id="ARBA00037968"/>
    </source>
</evidence>
<dbReference type="FunFam" id="1.20.1250.20:FF:000065">
    <property type="entry name" value="Putative MFS pantothenate transporter"/>
    <property type="match status" value="1"/>
</dbReference>
<protein>
    <recommendedName>
        <fullName evidence="10">Major facilitator superfamily (MFS) profile domain-containing protein</fullName>
    </recommendedName>
</protein>
<dbReference type="Pfam" id="PF14269">
    <property type="entry name" value="Arylsulfotran_2"/>
    <property type="match status" value="1"/>
</dbReference>
<dbReference type="Gene3D" id="1.20.1250.20">
    <property type="entry name" value="MFS general substrate transporter like domains"/>
    <property type="match status" value="1"/>
</dbReference>
<organism evidence="8 9">
    <name type="scientific">Cytospora chrysosperma</name>
    <name type="common">Cytospora canker fungus</name>
    <name type="synonym">Sphaeria chrysosperma</name>
    <dbReference type="NCBI Taxonomy" id="252740"/>
    <lineage>
        <taxon>Eukaryota</taxon>
        <taxon>Fungi</taxon>
        <taxon>Dikarya</taxon>
        <taxon>Ascomycota</taxon>
        <taxon>Pezizomycotina</taxon>
        <taxon>Sordariomycetes</taxon>
        <taxon>Sordariomycetidae</taxon>
        <taxon>Diaporthales</taxon>
        <taxon>Cytosporaceae</taxon>
        <taxon>Cytospora</taxon>
    </lineage>
</organism>